<feature type="compositionally biased region" description="Basic and acidic residues" evidence="1">
    <location>
        <begin position="518"/>
        <end position="529"/>
    </location>
</feature>
<dbReference type="AlphaFoldDB" id="A0AAD5W4L4"/>
<evidence type="ECO:0000313" key="2">
    <source>
        <dbReference type="EMBL" id="KAJ3573518.1"/>
    </source>
</evidence>
<name>A0AAD5W4L4_9AGAR</name>
<dbReference type="EMBL" id="JANIEX010000100">
    <property type="protein sequence ID" value="KAJ3573518.1"/>
    <property type="molecule type" value="Genomic_DNA"/>
</dbReference>
<keyword evidence="3" id="KW-1185">Reference proteome</keyword>
<proteinExistence type="predicted"/>
<dbReference type="Gene3D" id="3.80.10.10">
    <property type="entry name" value="Ribonuclease Inhibitor"/>
    <property type="match status" value="1"/>
</dbReference>
<reference evidence="2" key="1">
    <citation type="submission" date="2022-07" db="EMBL/GenBank/DDBJ databases">
        <title>Genome Sequence of Leucocoprinus birnbaumii.</title>
        <authorList>
            <person name="Buettner E."/>
        </authorList>
    </citation>
    <scope>NUCLEOTIDE SEQUENCE</scope>
    <source>
        <strain evidence="2">VT141</strain>
    </source>
</reference>
<dbReference type="InterPro" id="IPR032675">
    <property type="entry name" value="LRR_dom_sf"/>
</dbReference>
<accession>A0AAD5W4L4</accession>
<evidence type="ECO:0008006" key="4">
    <source>
        <dbReference type="Google" id="ProtNLM"/>
    </source>
</evidence>
<evidence type="ECO:0000256" key="1">
    <source>
        <dbReference type="SAM" id="MobiDB-lite"/>
    </source>
</evidence>
<organism evidence="2 3">
    <name type="scientific">Leucocoprinus birnbaumii</name>
    <dbReference type="NCBI Taxonomy" id="56174"/>
    <lineage>
        <taxon>Eukaryota</taxon>
        <taxon>Fungi</taxon>
        <taxon>Dikarya</taxon>
        <taxon>Basidiomycota</taxon>
        <taxon>Agaricomycotina</taxon>
        <taxon>Agaricomycetes</taxon>
        <taxon>Agaricomycetidae</taxon>
        <taxon>Agaricales</taxon>
        <taxon>Agaricineae</taxon>
        <taxon>Agaricaceae</taxon>
        <taxon>Leucocoprinus</taxon>
    </lineage>
</organism>
<comment type="caution">
    <text evidence="2">The sequence shown here is derived from an EMBL/GenBank/DDBJ whole genome shotgun (WGS) entry which is preliminary data.</text>
</comment>
<sequence length="537" mass="61432">MHPCLCISEILELICQEFSQDPDLLWNINNGKALVSLACTSRSWSEPALQVLWYRVQGIDKLFRSLAKDLWEKFNDEDPLVLKRPLSTSDMRIFDKNAARIRVFVERNDQNVTLYRALYARGYSCVLPRLEALSWQIEIPDLFPYLRLLIPPSLRKLDAFFGDQSLVIEQLNLLGAIPLTFPLGITNLSLGTEKDYPDTIFPGCDSARKAFVDVLRSWSNVTDLELDEVPLESLGCIVNMPSLKQLVFRTESDPVDPPHREPDFGPLPWKGKPEPPCPFLQAITISQTPVSTIHVMFKALVHLQLRYLSLGLGRTKNNTLSGTEALLDELNRLIDPHTLEDISISSRFGFQRSSLVAPLLRFRKLKKVRLDAYPLDFTSDIPMSEVASSWPLLESMYIVSSTSANPETSRNLLSLIPLAKECQQLHTLFFRLNASDPAVWRIIQDNPNVTEGVQNWSLKRLQIQQSPISDSKLVVSFLSKLFPALERVDWTSYGREVVESHQRRWERVDRMLGKMKRERELRTPRDSTRGWRMLSSG</sequence>
<dbReference type="Proteomes" id="UP001213000">
    <property type="component" value="Unassembled WGS sequence"/>
</dbReference>
<dbReference type="SUPFAM" id="SSF52047">
    <property type="entry name" value="RNI-like"/>
    <property type="match status" value="1"/>
</dbReference>
<gene>
    <name evidence="2" type="ORF">NP233_g2385</name>
</gene>
<protein>
    <recommendedName>
        <fullName evidence="4">F-box domain-containing protein</fullName>
    </recommendedName>
</protein>
<evidence type="ECO:0000313" key="3">
    <source>
        <dbReference type="Proteomes" id="UP001213000"/>
    </source>
</evidence>
<feature type="region of interest" description="Disordered" evidence="1">
    <location>
        <begin position="518"/>
        <end position="537"/>
    </location>
</feature>